<evidence type="ECO:0000256" key="1">
    <source>
        <dbReference type="SAM" id="SignalP"/>
    </source>
</evidence>
<dbReference type="PROSITE" id="PS51257">
    <property type="entry name" value="PROKAR_LIPOPROTEIN"/>
    <property type="match status" value="1"/>
</dbReference>
<dbReference type="CDD" id="cd12797">
    <property type="entry name" value="M23_peptidase"/>
    <property type="match status" value="1"/>
</dbReference>
<dbReference type="Pfam" id="PF01551">
    <property type="entry name" value="Peptidase_M23"/>
    <property type="match status" value="1"/>
</dbReference>
<evidence type="ECO:0000313" key="4">
    <source>
        <dbReference type="Proteomes" id="UP000230779"/>
    </source>
</evidence>
<dbReference type="PANTHER" id="PTHR21666:SF270">
    <property type="entry name" value="MUREIN HYDROLASE ACTIVATOR ENVC"/>
    <property type="match status" value="1"/>
</dbReference>
<dbReference type="GO" id="GO:0004222">
    <property type="term" value="F:metalloendopeptidase activity"/>
    <property type="evidence" value="ECO:0007669"/>
    <property type="project" value="TreeGrafter"/>
</dbReference>
<feature type="domain" description="M23ase beta-sheet core" evidence="2">
    <location>
        <begin position="118"/>
        <end position="215"/>
    </location>
</feature>
<organism evidence="3 4">
    <name type="scientific">Candidatus Kerfeldbacteria bacterium CG_4_10_14_0_8_um_filter_42_10</name>
    <dbReference type="NCBI Taxonomy" id="2014248"/>
    <lineage>
        <taxon>Bacteria</taxon>
        <taxon>Candidatus Kerfeldiibacteriota</taxon>
    </lineage>
</organism>
<feature type="chain" id="PRO_5014954523" description="M23ase beta-sheet core domain-containing protein" evidence="1">
    <location>
        <begin position="19"/>
        <end position="246"/>
    </location>
</feature>
<feature type="signal peptide" evidence="1">
    <location>
        <begin position="1"/>
        <end position="18"/>
    </location>
</feature>
<dbReference type="Gene3D" id="2.70.70.10">
    <property type="entry name" value="Glucose Permease (Domain IIA)"/>
    <property type="match status" value="1"/>
</dbReference>
<comment type="caution">
    <text evidence="3">The sequence shown here is derived from an EMBL/GenBank/DDBJ whole genome shotgun (WGS) entry which is preliminary data.</text>
</comment>
<evidence type="ECO:0000313" key="3">
    <source>
        <dbReference type="EMBL" id="PIY96627.1"/>
    </source>
</evidence>
<dbReference type="InterPro" id="IPR050570">
    <property type="entry name" value="Cell_wall_metabolism_enzyme"/>
</dbReference>
<dbReference type="InterPro" id="IPR011055">
    <property type="entry name" value="Dup_hybrid_motif"/>
</dbReference>
<evidence type="ECO:0000259" key="2">
    <source>
        <dbReference type="Pfam" id="PF01551"/>
    </source>
</evidence>
<name>A0A2M7RJB9_9BACT</name>
<keyword evidence="1" id="KW-0732">Signal</keyword>
<accession>A0A2M7RJB9</accession>
<sequence>MWRKSTIIAMAVLAIALAAGFYGCGEQENPVGSVNQEKQDLANFPDSSMKGGNGEIDCIGACIVIAWPFNESMWLWTGWQGERTSGGQIDPQCTVNCKYTHSGAEWYARDLNRPGTADFGKNVYAGMSGQVVQAYGSCPSSHNNCHHNGGYGNNVVIYDWVHHVAIRYSHLSQTFVTVGQWVTAAGQPMCGSLIGKVGNTGHSEGSHLHLAAYENIDHFQSNGYPIIPTPNDSQWYTCMTSFYCWQ</sequence>
<dbReference type="InterPro" id="IPR016047">
    <property type="entry name" value="M23ase_b-sheet_dom"/>
</dbReference>
<dbReference type="Proteomes" id="UP000230779">
    <property type="component" value="Unassembled WGS sequence"/>
</dbReference>
<dbReference type="EMBL" id="PFMD01000041">
    <property type="protein sequence ID" value="PIY96627.1"/>
    <property type="molecule type" value="Genomic_DNA"/>
</dbReference>
<proteinExistence type="predicted"/>
<gene>
    <name evidence="3" type="ORF">COY66_03785</name>
</gene>
<reference evidence="3 4" key="1">
    <citation type="submission" date="2017-09" db="EMBL/GenBank/DDBJ databases">
        <title>Depth-based differentiation of microbial function through sediment-hosted aquifers and enrichment of novel symbionts in the deep terrestrial subsurface.</title>
        <authorList>
            <person name="Probst A.J."/>
            <person name="Ladd B."/>
            <person name="Jarett J.K."/>
            <person name="Geller-Mcgrath D.E."/>
            <person name="Sieber C.M."/>
            <person name="Emerson J.B."/>
            <person name="Anantharaman K."/>
            <person name="Thomas B.C."/>
            <person name="Malmstrom R."/>
            <person name="Stieglmeier M."/>
            <person name="Klingl A."/>
            <person name="Woyke T."/>
            <person name="Ryan C.M."/>
            <person name="Banfield J.F."/>
        </authorList>
    </citation>
    <scope>NUCLEOTIDE SEQUENCE [LARGE SCALE GENOMIC DNA]</scope>
    <source>
        <strain evidence="3">CG_4_10_14_0_8_um_filter_42_10</strain>
    </source>
</reference>
<protein>
    <recommendedName>
        <fullName evidence="2">M23ase beta-sheet core domain-containing protein</fullName>
    </recommendedName>
</protein>
<dbReference type="AlphaFoldDB" id="A0A2M7RJB9"/>
<dbReference type="SUPFAM" id="SSF51261">
    <property type="entry name" value="Duplicated hybrid motif"/>
    <property type="match status" value="1"/>
</dbReference>
<dbReference type="PANTHER" id="PTHR21666">
    <property type="entry name" value="PEPTIDASE-RELATED"/>
    <property type="match status" value="1"/>
</dbReference>